<comment type="caution">
    <text evidence="1">The sequence shown here is derived from an EMBL/GenBank/DDBJ whole genome shotgun (WGS) entry which is preliminary data.</text>
</comment>
<dbReference type="EMBL" id="JBBKAJ010000022">
    <property type="protein sequence ID" value="MEJ8637722.1"/>
    <property type="molecule type" value="Genomic_DNA"/>
</dbReference>
<sequence length="253" mass="26028">MGTGRTDDGHGRLGSALSGVAVAVGCVLFLGGFIWGAVVYQPYTVPTDSMTPTVRVGERVLAQRIDGAEVRRGDIVVFRDSQWGDMPMVKRVVGVGGDKVACCGDGGKLTVNGTAIDEPYLQKKGPASGKTFSATVPQGQLFMLGDERMGSLDSRVHLQDPGQGSVPRSAVEARLDAVAWPLDGGLLERPEGFEALPGGISRIGPVQLIVGVIVTGALLIFGGAAYGPLAKRLSGRKRGASGSGGRKATAGVG</sequence>
<dbReference type="EC" id="3.4.21.89" evidence="1"/>
<evidence type="ECO:0000313" key="2">
    <source>
        <dbReference type="Proteomes" id="UP001377168"/>
    </source>
</evidence>
<reference evidence="1" key="1">
    <citation type="submission" date="2024-03" db="EMBL/GenBank/DDBJ databases">
        <title>Novel Streptomyces species of biotechnological and ecological value are a feature of Machair soil.</title>
        <authorList>
            <person name="Prole J.R."/>
            <person name="Goodfellow M."/>
            <person name="Allenby N."/>
            <person name="Ward A.C."/>
        </authorList>
    </citation>
    <scope>NUCLEOTIDE SEQUENCE</scope>
    <source>
        <strain evidence="1">MS2.AVA.5</strain>
    </source>
</reference>
<keyword evidence="2" id="KW-1185">Reference proteome</keyword>
<gene>
    <name evidence="1" type="primary">lepB</name>
    <name evidence="1" type="ORF">WKI67_30620</name>
</gene>
<organism evidence="1 2">
    <name type="scientific">Streptomyces achmelvichensis</name>
    <dbReference type="NCBI Taxonomy" id="3134111"/>
    <lineage>
        <taxon>Bacteria</taxon>
        <taxon>Bacillati</taxon>
        <taxon>Actinomycetota</taxon>
        <taxon>Actinomycetes</taxon>
        <taxon>Kitasatosporales</taxon>
        <taxon>Streptomycetaceae</taxon>
        <taxon>Streptomyces</taxon>
    </lineage>
</organism>
<proteinExistence type="predicted"/>
<protein>
    <submittedName>
        <fullName evidence="1">Signal peptidase I</fullName>
        <ecNumber evidence="1">3.4.21.89</ecNumber>
    </submittedName>
</protein>
<accession>A0ACC6Q3H2</accession>
<keyword evidence="1" id="KW-0378">Hydrolase</keyword>
<evidence type="ECO:0000313" key="1">
    <source>
        <dbReference type="EMBL" id="MEJ8637722.1"/>
    </source>
</evidence>
<name>A0ACC6Q3H2_9ACTN</name>
<dbReference type="Proteomes" id="UP001377168">
    <property type="component" value="Unassembled WGS sequence"/>
</dbReference>